<comment type="similarity">
    <text evidence="1 8">Belongs to the SOS response-associated peptidase family.</text>
</comment>
<dbReference type="Proteomes" id="UP000244729">
    <property type="component" value="Chromosome"/>
</dbReference>
<evidence type="ECO:0000256" key="9">
    <source>
        <dbReference type="SAM" id="MobiDB-lite"/>
    </source>
</evidence>
<dbReference type="AlphaFoldDB" id="A0A2S0WZC5"/>
<evidence type="ECO:0000256" key="7">
    <source>
        <dbReference type="ARBA" id="ARBA00023239"/>
    </source>
</evidence>
<dbReference type="KEGG" id="agm:DCE93_14000"/>
<evidence type="ECO:0000256" key="4">
    <source>
        <dbReference type="ARBA" id="ARBA00022801"/>
    </source>
</evidence>
<dbReference type="GO" id="GO:0016829">
    <property type="term" value="F:lyase activity"/>
    <property type="evidence" value="ECO:0007669"/>
    <property type="project" value="UniProtKB-KW"/>
</dbReference>
<accession>A0A2S0WZC5</accession>
<evidence type="ECO:0000256" key="5">
    <source>
        <dbReference type="ARBA" id="ARBA00023124"/>
    </source>
</evidence>
<dbReference type="GO" id="GO:0008233">
    <property type="term" value="F:peptidase activity"/>
    <property type="evidence" value="ECO:0007669"/>
    <property type="project" value="UniProtKB-KW"/>
</dbReference>
<dbReference type="InterPro" id="IPR003738">
    <property type="entry name" value="SRAP"/>
</dbReference>
<evidence type="ECO:0000256" key="3">
    <source>
        <dbReference type="ARBA" id="ARBA00022763"/>
    </source>
</evidence>
<keyword evidence="4 8" id="KW-0378">Hydrolase</keyword>
<dbReference type="EMBL" id="CP028913">
    <property type="protein sequence ID" value="AWB96620.1"/>
    <property type="molecule type" value="Genomic_DNA"/>
</dbReference>
<dbReference type="GO" id="GO:0106300">
    <property type="term" value="P:protein-DNA covalent cross-linking repair"/>
    <property type="evidence" value="ECO:0007669"/>
    <property type="project" value="InterPro"/>
</dbReference>
<evidence type="ECO:0000256" key="2">
    <source>
        <dbReference type="ARBA" id="ARBA00022670"/>
    </source>
</evidence>
<keyword evidence="6" id="KW-0238">DNA-binding</keyword>
<organism evidence="10 11">
    <name type="scientific">Agromyces badenianii</name>
    <dbReference type="NCBI Taxonomy" id="2080742"/>
    <lineage>
        <taxon>Bacteria</taxon>
        <taxon>Bacillati</taxon>
        <taxon>Actinomycetota</taxon>
        <taxon>Actinomycetes</taxon>
        <taxon>Micrococcales</taxon>
        <taxon>Microbacteriaceae</taxon>
        <taxon>Agromyces</taxon>
    </lineage>
</organism>
<keyword evidence="11" id="KW-1185">Reference proteome</keyword>
<dbReference type="PANTHER" id="PTHR13604:SF0">
    <property type="entry name" value="ABASIC SITE PROCESSING PROTEIN HMCES"/>
    <property type="match status" value="1"/>
</dbReference>
<evidence type="ECO:0000256" key="6">
    <source>
        <dbReference type="ARBA" id="ARBA00023125"/>
    </source>
</evidence>
<evidence type="ECO:0000313" key="10">
    <source>
        <dbReference type="EMBL" id="AWB96620.1"/>
    </source>
</evidence>
<name>A0A2S0WZC5_9MICO</name>
<reference evidence="10 11" key="1">
    <citation type="submission" date="2018-04" db="EMBL/GenBank/DDBJ databases">
        <authorList>
            <person name="Li J."/>
        </authorList>
    </citation>
    <scope>NUCLEOTIDE SEQUENCE [LARGE SCALE GENOMIC DNA]</scope>
    <source>
        <strain evidence="11">30A</strain>
    </source>
</reference>
<proteinExistence type="inferred from homology"/>
<gene>
    <name evidence="10" type="ORF">DCE93_14000</name>
</gene>
<feature type="region of interest" description="Disordered" evidence="9">
    <location>
        <begin position="1"/>
        <end position="38"/>
    </location>
</feature>
<protein>
    <recommendedName>
        <fullName evidence="8">Abasic site processing protein</fullName>
        <ecNumber evidence="8">3.4.-.-</ecNumber>
    </recommendedName>
</protein>
<dbReference type="PANTHER" id="PTHR13604">
    <property type="entry name" value="DC12-RELATED"/>
    <property type="match status" value="1"/>
</dbReference>
<dbReference type="GO" id="GO:0006508">
    <property type="term" value="P:proteolysis"/>
    <property type="evidence" value="ECO:0007669"/>
    <property type="project" value="UniProtKB-KW"/>
</dbReference>
<feature type="compositionally biased region" description="Basic residues" evidence="9">
    <location>
        <begin position="28"/>
        <end position="37"/>
    </location>
</feature>
<evidence type="ECO:0000256" key="8">
    <source>
        <dbReference type="RuleBase" id="RU364100"/>
    </source>
</evidence>
<feature type="compositionally biased region" description="Polar residues" evidence="9">
    <location>
        <begin position="1"/>
        <end position="10"/>
    </location>
</feature>
<keyword evidence="3" id="KW-0227">DNA damage</keyword>
<dbReference type="Gene3D" id="3.90.1680.10">
    <property type="entry name" value="SOS response associated peptidase-like"/>
    <property type="match status" value="1"/>
</dbReference>
<keyword evidence="5" id="KW-0190">Covalent protein-DNA linkage</keyword>
<evidence type="ECO:0000313" key="11">
    <source>
        <dbReference type="Proteomes" id="UP000244729"/>
    </source>
</evidence>
<keyword evidence="2 8" id="KW-0645">Protease</keyword>
<dbReference type="Pfam" id="PF02586">
    <property type="entry name" value="SRAP"/>
    <property type="match status" value="1"/>
</dbReference>
<dbReference type="SUPFAM" id="SSF143081">
    <property type="entry name" value="BB1717-like"/>
    <property type="match status" value="1"/>
</dbReference>
<dbReference type="OrthoDB" id="9782620at2"/>
<dbReference type="GO" id="GO:0003697">
    <property type="term" value="F:single-stranded DNA binding"/>
    <property type="evidence" value="ECO:0007669"/>
    <property type="project" value="InterPro"/>
</dbReference>
<sequence>MARQAESIQTRPLPYGSPCSGGGESGRQRRVPCHRRTVPPVGGRVQTGCMCGRFANDAKIDELIQEFVAEGNDYRDWRPQYSIAPTELVPIVRERQQKQTGEITRSIDAAVWNFHPSFMKDSKRPQFNTRIETVATNGLWKGAFASSRCLVPMRGYYEWTGEPGHKQAFFLHGERPLLAAAGIYTTRKVGDEWEVSTSIITREARDASGEVHDRMPVFLERDVWNEYLAPVKLYDDGRAEMVALLTSESERVASTISHYEVDRRVNNSRAVDPADPTLIEPID</sequence>
<keyword evidence="7" id="KW-0456">Lyase</keyword>
<dbReference type="InterPro" id="IPR036590">
    <property type="entry name" value="SRAP-like"/>
</dbReference>
<dbReference type="EC" id="3.4.-.-" evidence="8"/>
<evidence type="ECO:0000256" key="1">
    <source>
        <dbReference type="ARBA" id="ARBA00008136"/>
    </source>
</evidence>